<dbReference type="Proteomes" id="UP001341136">
    <property type="component" value="Chromosome"/>
</dbReference>
<reference evidence="3 4" key="1">
    <citation type="submission" date="2024-01" db="EMBL/GenBank/DDBJ databases">
        <title>Culturomics analysis of mouse respiratory tract.</title>
        <authorList>
            <person name="Phillips A.M."/>
            <person name="Collette N.M."/>
            <person name="Mageeney C.M."/>
            <person name="Sinha A."/>
            <person name="Hern K.E."/>
            <person name="Arkin A.P."/>
            <person name="Williams K.P."/>
            <person name="Branda S."/>
        </authorList>
    </citation>
    <scope>NUCLEOTIDE SEQUENCE [LARGE SCALE GENOMIC DNA]</scope>
    <source>
        <strain evidence="3 4">CP20</strain>
    </source>
</reference>
<organism evidence="3 4">
    <name type="scientific">Shouchella rhizosphaerae</name>
    <dbReference type="NCBI Taxonomy" id="866786"/>
    <lineage>
        <taxon>Bacteria</taxon>
        <taxon>Bacillati</taxon>
        <taxon>Bacillota</taxon>
        <taxon>Bacilli</taxon>
        <taxon>Bacillales</taxon>
        <taxon>Bacillaceae</taxon>
        <taxon>Shouchella</taxon>
    </lineage>
</organism>
<feature type="compositionally biased region" description="Basic and acidic residues" evidence="1">
    <location>
        <begin position="93"/>
        <end position="103"/>
    </location>
</feature>
<evidence type="ECO:0000313" key="3">
    <source>
        <dbReference type="EMBL" id="WWA28451.1"/>
    </source>
</evidence>
<feature type="domain" description="PepSY" evidence="2">
    <location>
        <begin position="34"/>
        <end position="87"/>
    </location>
</feature>
<dbReference type="Gene3D" id="3.10.450.40">
    <property type="match status" value="3"/>
</dbReference>
<dbReference type="EMBL" id="CP144921">
    <property type="protein sequence ID" value="WWA28451.1"/>
    <property type="molecule type" value="Genomic_DNA"/>
</dbReference>
<evidence type="ECO:0000256" key="1">
    <source>
        <dbReference type="SAM" id="MobiDB-lite"/>
    </source>
</evidence>
<dbReference type="Pfam" id="PF03413">
    <property type="entry name" value="PepSY"/>
    <property type="match status" value="2"/>
</dbReference>
<protein>
    <submittedName>
        <fullName evidence="3">PepSY domain-containing protein</fullName>
    </submittedName>
</protein>
<proteinExistence type="predicted"/>
<dbReference type="RefSeq" id="WP_073305550.1">
    <property type="nucleotide sequence ID" value="NZ_CP144921.1"/>
</dbReference>
<name>A0ABZ2CMP0_9BACI</name>
<evidence type="ECO:0000259" key="2">
    <source>
        <dbReference type="Pfam" id="PF03413"/>
    </source>
</evidence>
<keyword evidence="4" id="KW-1185">Reference proteome</keyword>
<gene>
    <name evidence="3" type="ORF">V5G21_11810</name>
</gene>
<evidence type="ECO:0000313" key="4">
    <source>
        <dbReference type="Proteomes" id="UP001341136"/>
    </source>
</evidence>
<feature type="domain" description="PepSY" evidence="2">
    <location>
        <begin position="176"/>
        <end position="232"/>
    </location>
</feature>
<accession>A0ABZ2CMP0</accession>
<sequence>MKRKWYWVIGIVVVTTAAVFGTTTIVMGTNDPLLTEEEVRQTVSTKYDGNIVSSELTHAKGKEQYKIILEEDANTYVLFVDGGTGKIEQLQQDKKNNDNHPNDGENQEPIPQTDAEKIAATEGNGIVESIDYDEKRNVYKVIVIKENSQKIEVDIDGGNGDVIRSKEKPVETGGQISVEEAKQIALEELNGTVVDSELDEEDGLLVYEIEIETDREEGTIVVNAFTGAIESVAIEGRDDDD</sequence>
<dbReference type="InterPro" id="IPR025711">
    <property type="entry name" value="PepSY"/>
</dbReference>
<feature type="region of interest" description="Disordered" evidence="1">
    <location>
        <begin position="93"/>
        <end position="112"/>
    </location>
</feature>